<dbReference type="EMBL" id="MHCJ01000003">
    <property type="protein sequence ID" value="OGY18891.1"/>
    <property type="molecule type" value="Genomic_DNA"/>
</dbReference>
<gene>
    <name evidence="1" type="ORF">A2786_05375</name>
</gene>
<dbReference type="SUPFAM" id="SSF56784">
    <property type="entry name" value="HAD-like"/>
    <property type="match status" value="1"/>
</dbReference>
<sequence length="183" mass="21731">MEGKKLSKRPTKRRPVRIGLDLDGVIIDKPPGLPNWALTRLVRERTKTELAYRYPSSALERSIRWLSHHPLLRQPIWNNLRDIRTIAGTYEFYVISGRYSFLRGRTKDWLQTYDCAGLFQGVYVNLNNRQPHRFKESMIRKLKLEMFIDDDEAQIDYLRTRLPKLRIIHWNGTRSVRSLIQAP</sequence>
<evidence type="ECO:0000313" key="2">
    <source>
        <dbReference type="Proteomes" id="UP000179233"/>
    </source>
</evidence>
<organism evidence="1 2">
    <name type="scientific">Candidatus Chisholmbacteria bacterium RIFCSPHIGHO2_01_FULL_52_32</name>
    <dbReference type="NCBI Taxonomy" id="1797591"/>
    <lineage>
        <taxon>Bacteria</taxon>
        <taxon>Candidatus Chisholmiibacteriota</taxon>
    </lineage>
</organism>
<dbReference type="AlphaFoldDB" id="A0A1G1VU01"/>
<dbReference type="Proteomes" id="UP000179233">
    <property type="component" value="Unassembled WGS sequence"/>
</dbReference>
<comment type="caution">
    <text evidence="1">The sequence shown here is derived from an EMBL/GenBank/DDBJ whole genome shotgun (WGS) entry which is preliminary data.</text>
</comment>
<proteinExistence type="predicted"/>
<reference evidence="1 2" key="1">
    <citation type="journal article" date="2016" name="Nat. Commun.">
        <title>Thousands of microbial genomes shed light on interconnected biogeochemical processes in an aquifer system.</title>
        <authorList>
            <person name="Anantharaman K."/>
            <person name="Brown C.T."/>
            <person name="Hug L.A."/>
            <person name="Sharon I."/>
            <person name="Castelle C.J."/>
            <person name="Probst A.J."/>
            <person name="Thomas B.C."/>
            <person name="Singh A."/>
            <person name="Wilkins M.J."/>
            <person name="Karaoz U."/>
            <person name="Brodie E.L."/>
            <person name="Williams K.H."/>
            <person name="Hubbard S.S."/>
            <person name="Banfield J.F."/>
        </authorList>
    </citation>
    <scope>NUCLEOTIDE SEQUENCE [LARGE SCALE GENOMIC DNA]</scope>
</reference>
<evidence type="ECO:0000313" key="1">
    <source>
        <dbReference type="EMBL" id="OGY18891.1"/>
    </source>
</evidence>
<name>A0A1G1VU01_9BACT</name>
<protein>
    <recommendedName>
        <fullName evidence="3">FCP1 homology domain-containing protein</fullName>
    </recommendedName>
</protein>
<accession>A0A1G1VU01</accession>
<dbReference type="InterPro" id="IPR036412">
    <property type="entry name" value="HAD-like_sf"/>
</dbReference>
<evidence type="ECO:0008006" key="3">
    <source>
        <dbReference type="Google" id="ProtNLM"/>
    </source>
</evidence>